<feature type="chain" id="PRO_5003141340" description="PEP-CTERM protein-sorting domain-containing protein" evidence="1">
    <location>
        <begin position="33"/>
        <end position="233"/>
    </location>
</feature>
<dbReference type="NCBIfam" id="TIGR02595">
    <property type="entry name" value="PEP_CTERM"/>
    <property type="match status" value="1"/>
</dbReference>
<evidence type="ECO:0000256" key="1">
    <source>
        <dbReference type="SAM" id="SignalP"/>
    </source>
</evidence>
<sequence>MIKLKIFQQPMLLGVSLIVPAVMALTSTPVKALTDVECALDKACSLSRGGVSDLVNVYLNGVLNQRFIIFGNDEGQPFVVPGVGDPSIPINYPGTPFTLTVLTEQGTGTGSNAIVSDVFGIIHNDENSASLFAWSDLEDNFGTVGDLLNVGFTGPIFEEKPLGNPYGYFLEPGSSVFTIEYDLTQYLHPNLVAAGYKVTYQSDAVPEPFTILGVGTALGFGTLFKSKLKKKAE</sequence>
<proteinExistence type="predicted"/>
<dbReference type="AlphaFoldDB" id="E0UJJ7"/>
<dbReference type="HOGENOM" id="CLU_1188360_0_0_3"/>
<keyword evidence="3" id="KW-1185">Reference proteome</keyword>
<protein>
    <recommendedName>
        <fullName evidence="4">PEP-CTERM protein-sorting domain-containing protein</fullName>
    </recommendedName>
</protein>
<dbReference type="EMBL" id="CP002198">
    <property type="protein sequence ID" value="ADN12241.1"/>
    <property type="molecule type" value="Genomic_DNA"/>
</dbReference>
<dbReference type="Proteomes" id="UP000008206">
    <property type="component" value="Chromosome"/>
</dbReference>
<evidence type="ECO:0008006" key="4">
    <source>
        <dbReference type="Google" id="ProtNLM"/>
    </source>
</evidence>
<reference evidence="3" key="1">
    <citation type="journal article" date="2011" name="MBio">
        <title>Novel metabolic attributes of the genus Cyanothece, comprising a group of unicellular nitrogen-fixing Cyanobacteria.</title>
        <authorList>
            <person name="Bandyopadhyay A."/>
            <person name="Elvitigala T."/>
            <person name="Welsh E."/>
            <person name="Stockel J."/>
            <person name="Liberton M."/>
            <person name="Min H."/>
            <person name="Sherman L.A."/>
            <person name="Pakrasi H.B."/>
        </authorList>
    </citation>
    <scope>NUCLEOTIDE SEQUENCE [LARGE SCALE GENOMIC DNA]</scope>
    <source>
        <strain evidence="3">PCC 7822</strain>
    </source>
</reference>
<gene>
    <name evidence="2" type="ordered locus">Cyan7822_0191</name>
</gene>
<dbReference type="RefSeq" id="WP_013320351.1">
    <property type="nucleotide sequence ID" value="NC_014501.1"/>
</dbReference>
<organism evidence="2 3">
    <name type="scientific">Gloeothece verrucosa (strain PCC 7822)</name>
    <name type="common">Cyanothece sp. (strain PCC 7822)</name>
    <dbReference type="NCBI Taxonomy" id="497965"/>
    <lineage>
        <taxon>Bacteria</taxon>
        <taxon>Bacillati</taxon>
        <taxon>Cyanobacteriota</taxon>
        <taxon>Cyanophyceae</taxon>
        <taxon>Oscillatoriophycideae</taxon>
        <taxon>Chroococcales</taxon>
        <taxon>Aphanothecaceae</taxon>
        <taxon>Gloeothece</taxon>
        <taxon>Gloeothece verrucosa</taxon>
    </lineage>
</organism>
<evidence type="ECO:0000313" key="2">
    <source>
        <dbReference type="EMBL" id="ADN12241.1"/>
    </source>
</evidence>
<dbReference type="InterPro" id="IPR026374">
    <property type="entry name" value="Cyano_PEP"/>
</dbReference>
<name>E0UJJ7_GLOV7</name>
<dbReference type="KEGG" id="cyj:Cyan7822_0191"/>
<feature type="signal peptide" evidence="1">
    <location>
        <begin position="1"/>
        <end position="32"/>
    </location>
</feature>
<dbReference type="InterPro" id="IPR013424">
    <property type="entry name" value="Ice-binding_C"/>
</dbReference>
<evidence type="ECO:0000313" key="3">
    <source>
        <dbReference type="Proteomes" id="UP000008206"/>
    </source>
</evidence>
<dbReference type="NCBIfam" id="TIGR04155">
    <property type="entry name" value="cyano_PEP"/>
    <property type="match status" value="1"/>
</dbReference>
<accession>E0UJJ7</accession>
<keyword evidence="1" id="KW-0732">Signal</keyword>